<comment type="similarity">
    <text evidence="2">Belongs to the ABC transporter superfamily.</text>
</comment>
<name>A0ABZ2I6J6_9HYPH</name>
<keyword evidence="3" id="KW-0813">Transport</keyword>
<dbReference type="PANTHER" id="PTHR43297:SF2">
    <property type="entry name" value="DIPEPTIDE TRANSPORT ATP-BINDING PROTEIN DPPD"/>
    <property type="match status" value="1"/>
</dbReference>
<dbReference type="InterPro" id="IPR050388">
    <property type="entry name" value="ABC_Ni/Peptide_Import"/>
</dbReference>
<keyword evidence="10" id="KW-1185">Reference proteome</keyword>
<evidence type="ECO:0000256" key="7">
    <source>
        <dbReference type="ARBA" id="ARBA00023136"/>
    </source>
</evidence>
<dbReference type="SMART" id="SM00382">
    <property type="entry name" value="AAA"/>
    <property type="match status" value="2"/>
</dbReference>
<dbReference type="CDD" id="cd03257">
    <property type="entry name" value="ABC_NikE_OppD_transporters"/>
    <property type="match status" value="2"/>
</dbReference>
<proteinExistence type="inferred from homology"/>
<dbReference type="NCBIfam" id="TIGR01727">
    <property type="entry name" value="oligo_HPY"/>
    <property type="match status" value="2"/>
</dbReference>
<protein>
    <submittedName>
        <fullName evidence="9">ABC transporter ATP-binding protein</fullName>
    </submittedName>
</protein>
<dbReference type="InterPro" id="IPR017871">
    <property type="entry name" value="ABC_transporter-like_CS"/>
</dbReference>
<sequence length="698" mass="75141">MSGSKPLIAIDNLSVDFALHKHTIRVVDGISLDIPRGKTLCLVGESGCGKSVTAKALLRVVEQPGFIASGSIVLDGEGGPTDLVALAENDKTLRAIRGGEIAMIHQEPMSFLSPLYTIGNQISEGLTLHRRIGKAEARRIGIETLRQVGMPDPEEKFDRYTFQLSGGQRQRAMIAMALVTRPKLLIADEPTTALDVTTQANILDLLRHLQSENDMSVLFITHDLGVVEEIADEVAVMYLGKIVEQGPVDEVLGNPQHPYTRGLLNSMPRLDGDYTAPLTAIRGMVPTPANRPAGCPFHTRCSQVIPGVCDAQMPQYSHAGPSHKVACHAYDGARNAFATHKPRPVENAREIPVRAKPDGALPLLTVERLSKAFPIRAGFLERVVGHVRAVEDVSLTIDKGETLGLVGESGCGKSTLAQTLIGIHRADNGTVSFRPDADAAPIDVLSARGGAAAKMRSDIRMVFQDPTGSLNPRLRVRDIIAEVLEVNTSMSRAEMDAKVEALLLEVGLSPDYAGRYPHAFSGGQRQRVAIARALASDPQLVIADEAVSALDVSVQTQIINLMKRLQRQHGLTYLFVSHDLGVIANISDRVAVMYAGRIVEIGRTAQIFQAPRHPYTEALLAAIPGKARRGLTKATSHIEGHAPSGGASRSGCAFANRCPYAVEICRTVLPQLNGHGRRQPVACHRAEELALISPVRAA</sequence>
<evidence type="ECO:0000256" key="5">
    <source>
        <dbReference type="ARBA" id="ARBA00022741"/>
    </source>
</evidence>
<dbReference type="InterPro" id="IPR013563">
    <property type="entry name" value="Oligopep_ABC_C"/>
</dbReference>
<feature type="domain" description="ABC transporter" evidence="8">
    <location>
        <begin position="375"/>
        <end position="620"/>
    </location>
</feature>
<keyword evidence="4" id="KW-1003">Cell membrane</keyword>
<dbReference type="NCBIfam" id="NF007739">
    <property type="entry name" value="PRK10419.1"/>
    <property type="match status" value="2"/>
</dbReference>
<dbReference type="Gene3D" id="3.40.50.300">
    <property type="entry name" value="P-loop containing nucleotide triphosphate hydrolases"/>
    <property type="match status" value="2"/>
</dbReference>
<keyword evidence="5" id="KW-0547">Nucleotide-binding</keyword>
<dbReference type="PROSITE" id="PS50893">
    <property type="entry name" value="ABC_TRANSPORTER_2"/>
    <property type="match status" value="2"/>
</dbReference>
<organism evidence="9 10">
    <name type="scientific">Pelagibacterium nitratireducens</name>
    <dbReference type="NCBI Taxonomy" id="1046114"/>
    <lineage>
        <taxon>Bacteria</taxon>
        <taxon>Pseudomonadati</taxon>
        <taxon>Pseudomonadota</taxon>
        <taxon>Alphaproteobacteria</taxon>
        <taxon>Hyphomicrobiales</taxon>
        <taxon>Devosiaceae</taxon>
        <taxon>Pelagibacterium</taxon>
    </lineage>
</organism>
<reference evidence="9 10" key="1">
    <citation type="submission" date="2024-02" db="EMBL/GenBank/DDBJ databases">
        <title>Complete genome sequence of Pelagibacterium nitratireducens ZH15.</title>
        <authorList>
            <person name="Zhao L.H."/>
        </authorList>
    </citation>
    <scope>NUCLEOTIDE SEQUENCE [LARGE SCALE GENOMIC DNA]</scope>
    <source>
        <strain evidence="9 10">ZH15</strain>
    </source>
</reference>
<dbReference type="InterPro" id="IPR003593">
    <property type="entry name" value="AAA+_ATPase"/>
</dbReference>
<gene>
    <name evidence="9" type="ORF">V6617_05005</name>
</gene>
<dbReference type="EMBL" id="CP146275">
    <property type="protein sequence ID" value="WWT33819.1"/>
    <property type="molecule type" value="Genomic_DNA"/>
</dbReference>
<evidence type="ECO:0000256" key="2">
    <source>
        <dbReference type="ARBA" id="ARBA00005417"/>
    </source>
</evidence>
<dbReference type="Proteomes" id="UP001369958">
    <property type="component" value="Chromosome"/>
</dbReference>
<dbReference type="NCBIfam" id="NF008453">
    <property type="entry name" value="PRK11308.1"/>
    <property type="match status" value="2"/>
</dbReference>
<dbReference type="Pfam" id="PF00005">
    <property type="entry name" value="ABC_tran"/>
    <property type="match status" value="2"/>
</dbReference>
<accession>A0ABZ2I6J6</accession>
<evidence type="ECO:0000256" key="4">
    <source>
        <dbReference type="ARBA" id="ARBA00022475"/>
    </source>
</evidence>
<evidence type="ECO:0000256" key="6">
    <source>
        <dbReference type="ARBA" id="ARBA00022840"/>
    </source>
</evidence>
<dbReference type="InterPro" id="IPR027417">
    <property type="entry name" value="P-loop_NTPase"/>
</dbReference>
<keyword evidence="7" id="KW-0472">Membrane</keyword>
<comment type="subcellular location">
    <subcellularLocation>
        <location evidence="1">Cell inner membrane</location>
        <topology evidence="1">Peripheral membrane protein</topology>
    </subcellularLocation>
</comment>
<evidence type="ECO:0000313" key="9">
    <source>
        <dbReference type="EMBL" id="WWT33819.1"/>
    </source>
</evidence>
<keyword evidence="6 9" id="KW-0067">ATP-binding</keyword>
<dbReference type="RefSeq" id="WP_338609542.1">
    <property type="nucleotide sequence ID" value="NZ_CP146275.1"/>
</dbReference>
<dbReference type="InterPro" id="IPR003439">
    <property type="entry name" value="ABC_transporter-like_ATP-bd"/>
</dbReference>
<dbReference type="SUPFAM" id="SSF52540">
    <property type="entry name" value="P-loop containing nucleoside triphosphate hydrolases"/>
    <property type="match status" value="2"/>
</dbReference>
<evidence type="ECO:0000256" key="1">
    <source>
        <dbReference type="ARBA" id="ARBA00004417"/>
    </source>
</evidence>
<dbReference type="GO" id="GO:0005524">
    <property type="term" value="F:ATP binding"/>
    <property type="evidence" value="ECO:0007669"/>
    <property type="project" value="UniProtKB-KW"/>
</dbReference>
<feature type="domain" description="ABC transporter" evidence="8">
    <location>
        <begin position="8"/>
        <end position="264"/>
    </location>
</feature>
<dbReference type="PROSITE" id="PS00211">
    <property type="entry name" value="ABC_TRANSPORTER_1"/>
    <property type="match status" value="2"/>
</dbReference>
<evidence type="ECO:0000313" key="10">
    <source>
        <dbReference type="Proteomes" id="UP001369958"/>
    </source>
</evidence>
<evidence type="ECO:0000259" key="8">
    <source>
        <dbReference type="PROSITE" id="PS50893"/>
    </source>
</evidence>
<evidence type="ECO:0000256" key="3">
    <source>
        <dbReference type="ARBA" id="ARBA00022448"/>
    </source>
</evidence>
<dbReference type="Pfam" id="PF08352">
    <property type="entry name" value="oligo_HPY"/>
    <property type="match status" value="2"/>
</dbReference>
<dbReference type="PANTHER" id="PTHR43297">
    <property type="entry name" value="OLIGOPEPTIDE TRANSPORT ATP-BINDING PROTEIN APPD"/>
    <property type="match status" value="1"/>
</dbReference>